<feature type="transmembrane region" description="Helical" evidence="1">
    <location>
        <begin position="33"/>
        <end position="54"/>
    </location>
</feature>
<organism evidence="2 3">
    <name type="scientific">Trichoderma asperellum (strain ATCC 204424 / CBS 433.97 / NBRC 101777)</name>
    <dbReference type="NCBI Taxonomy" id="1042311"/>
    <lineage>
        <taxon>Eukaryota</taxon>
        <taxon>Fungi</taxon>
        <taxon>Dikarya</taxon>
        <taxon>Ascomycota</taxon>
        <taxon>Pezizomycotina</taxon>
        <taxon>Sordariomycetes</taxon>
        <taxon>Hypocreomycetidae</taxon>
        <taxon>Hypocreales</taxon>
        <taxon>Hypocreaceae</taxon>
        <taxon>Trichoderma</taxon>
    </lineage>
</organism>
<dbReference type="EMBL" id="KZ679259">
    <property type="protein sequence ID" value="PTB43360.1"/>
    <property type="molecule type" value="Genomic_DNA"/>
</dbReference>
<evidence type="ECO:0000313" key="2">
    <source>
        <dbReference type="EMBL" id="PTB43360.1"/>
    </source>
</evidence>
<proteinExistence type="predicted"/>
<keyword evidence="1" id="KW-1133">Transmembrane helix</keyword>
<sequence length="101" mass="11567">MKNRKKKSKEQSKALPLLRESAWTIKVPFSARLAFSSILHIPCCMLRWLALLFLAKYDSTASVSSGELPAEARLASWIVTFFLSFRLTCRKYAIERDAEPE</sequence>
<evidence type="ECO:0000256" key="1">
    <source>
        <dbReference type="SAM" id="Phobius"/>
    </source>
</evidence>
<evidence type="ECO:0000313" key="3">
    <source>
        <dbReference type="Proteomes" id="UP000240493"/>
    </source>
</evidence>
<reference evidence="2 3" key="1">
    <citation type="submission" date="2016-07" db="EMBL/GenBank/DDBJ databases">
        <title>Multiple horizontal gene transfer events from other fungi enriched the ability of initially mycotrophic Trichoderma (Ascomycota) to feed on dead plant biomass.</title>
        <authorList>
            <consortium name="DOE Joint Genome Institute"/>
            <person name="Aerts A."/>
            <person name="Atanasova L."/>
            <person name="Chenthamara K."/>
            <person name="Zhang J."/>
            <person name="Grujic M."/>
            <person name="Henrissat B."/>
            <person name="Kuo A."/>
            <person name="Salamov A."/>
            <person name="Lipzen A."/>
            <person name="Labutti K."/>
            <person name="Barry K."/>
            <person name="Miao Y."/>
            <person name="Rahimi M.J."/>
            <person name="Shen Q."/>
            <person name="Grigoriev I.V."/>
            <person name="Kubicek C.P."/>
            <person name="Druzhinina I.S."/>
        </authorList>
    </citation>
    <scope>NUCLEOTIDE SEQUENCE [LARGE SCALE GENOMIC DNA]</scope>
    <source>
        <strain evidence="2 3">CBS 433.97</strain>
    </source>
</reference>
<accession>A0A2T3ZEZ2</accession>
<keyword evidence="1" id="KW-0472">Membrane</keyword>
<dbReference type="AlphaFoldDB" id="A0A2T3ZEZ2"/>
<keyword evidence="3" id="KW-1185">Reference proteome</keyword>
<feature type="transmembrane region" description="Helical" evidence="1">
    <location>
        <begin position="74"/>
        <end position="89"/>
    </location>
</feature>
<protein>
    <submittedName>
        <fullName evidence="2">Uncharacterized protein</fullName>
    </submittedName>
</protein>
<dbReference type="Proteomes" id="UP000240493">
    <property type="component" value="Unassembled WGS sequence"/>
</dbReference>
<name>A0A2T3ZEZ2_TRIA4</name>
<keyword evidence="1" id="KW-0812">Transmembrane</keyword>
<gene>
    <name evidence="2" type="ORF">M441DRAFT_67115</name>
</gene>